<evidence type="ECO:0000256" key="6">
    <source>
        <dbReference type="SAM" id="MobiDB-lite"/>
    </source>
</evidence>
<dbReference type="Gene3D" id="3.40.30.10">
    <property type="entry name" value="Glutaredoxin"/>
    <property type="match status" value="2"/>
</dbReference>
<gene>
    <name evidence="8" type="primary">GRX3</name>
    <name evidence="8" type="ORF">LTR09_005617</name>
</gene>
<sequence>MSEMIAIASEDAFNHHIAALPSSCLAVIYFHAPWAEPCQQMSTILSTLASTYPQSTPQTISFLSIDAEEISEVSEQYDVTQVPLVLLQKDGSVVESITGTDASKVRSAVEKHHGSTGATKSVLPPAQTVSKPDPAPQTNGGPHENGDAATPDDLEERLGTLVKAAPVMLFMKGTPSAPQCGFSRQTVALLREKGVRYGFFNILADDEVRQGLKAFSDWPTFPQVYVDGELIGGLDILKEEFENDETFLKDYTVAQKA</sequence>
<keyword evidence="3" id="KW-0408">Iron</keyword>
<keyword evidence="4" id="KW-0411">Iron-sulfur</keyword>
<organism evidence="8 9">
    <name type="scientific">Extremus antarcticus</name>
    <dbReference type="NCBI Taxonomy" id="702011"/>
    <lineage>
        <taxon>Eukaryota</taxon>
        <taxon>Fungi</taxon>
        <taxon>Dikarya</taxon>
        <taxon>Ascomycota</taxon>
        <taxon>Pezizomycotina</taxon>
        <taxon>Dothideomycetes</taxon>
        <taxon>Dothideomycetidae</taxon>
        <taxon>Mycosphaerellales</taxon>
        <taxon>Extremaceae</taxon>
        <taxon>Extremus</taxon>
    </lineage>
</organism>
<dbReference type="PANTHER" id="PTHR10293:SF73">
    <property type="entry name" value="GLUTAREDOXIN-3"/>
    <property type="match status" value="1"/>
</dbReference>
<dbReference type="Proteomes" id="UP001271007">
    <property type="component" value="Unassembled WGS sequence"/>
</dbReference>
<dbReference type="Pfam" id="PF00462">
    <property type="entry name" value="Glutaredoxin"/>
    <property type="match status" value="1"/>
</dbReference>
<protein>
    <submittedName>
        <fullName evidence="8">Glutaredoxin</fullName>
    </submittedName>
</protein>
<comment type="caution">
    <text evidence="8">The sequence shown here is derived from an EMBL/GenBank/DDBJ whole genome shotgun (WGS) entry which is preliminary data.</text>
</comment>
<dbReference type="GO" id="GO:0005634">
    <property type="term" value="C:nucleus"/>
    <property type="evidence" value="ECO:0007669"/>
    <property type="project" value="TreeGrafter"/>
</dbReference>
<reference evidence="8" key="1">
    <citation type="submission" date="2023-04" db="EMBL/GenBank/DDBJ databases">
        <title>Black Yeasts Isolated from many extreme environments.</title>
        <authorList>
            <person name="Coleine C."/>
            <person name="Stajich J.E."/>
            <person name="Selbmann L."/>
        </authorList>
    </citation>
    <scope>NUCLEOTIDE SEQUENCE</scope>
    <source>
        <strain evidence="8">CCFEE 5312</strain>
    </source>
</reference>
<evidence type="ECO:0000313" key="8">
    <source>
        <dbReference type="EMBL" id="KAK3053448.1"/>
    </source>
</evidence>
<evidence type="ECO:0000256" key="5">
    <source>
        <dbReference type="ARBA" id="ARBA00055846"/>
    </source>
</evidence>
<dbReference type="PROSITE" id="PS51352">
    <property type="entry name" value="THIOREDOXIN_2"/>
    <property type="match status" value="1"/>
</dbReference>
<evidence type="ECO:0000256" key="2">
    <source>
        <dbReference type="ARBA" id="ARBA00022723"/>
    </source>
</evidence>
<accession>A0AAJ0GC66</accession>
<dbReference type="InterPro" id="IPR004480">
    <property type="entry name" value="Monothiol_GRX-rel"/>
</dbReference>
<name>A0AAJ0GC66_9PEZI</name>
<dbReference type="CDD" id="cd03028">
    <property type="entry name" value="GRX_PICOT_like"/>
    <property type="match status" value="1"/>
</dbReference>
<dbReference type="SUPFAM" id="SSF52833">
    <property type="entry name" value="Thioredoxin-like"/>
    <property type="match status" value="2"/>
</dbReference>
<dbReference type="GO" id="GO:0005829">
    <property type="term" value="C:cytosol"/>
    <property type="evidence" value="ECO:0007669"/>
    <property type="project" value="TreeGrafter"/>
</dbReference>
<evidence type="ECO:0000259" key="7">
    <source>
        <dbReference type="PROSITE" id="PS51352"/>
    </source>
</evidence>
<dbReference type="AlphaFoldDB" id="A0AAJ0GC66"/>
<evidence type="ECO:0000256" key="1">
    <source>
        <dbReference type="ARBA" id="ARBA00009630"/>
    </source>
</evidence>
<dbReference type="PROSITE" id="PS51354">
    <property type="entry name" value="GLUTAREDOXIN_2"/>
    <property type="match status" value="1"/>
</dbReference>
<keyword evidence="2" id="KW-0479">Metal-binding</keyword>
<dbReference type="CDD" id="cd02984">
    <property type="entry name" value="TRX_PICOT"/>
    <property type="match status" value="1"/>
</dbReference>
<comment type="similarity">
    <text evidence="1">Belongs to the glutaredoxin family. Monothiol subfamily.</text>
</comment>
<dbReference type="GO" id="GO:0015036">
    <property type="term" value="F:disulfide oxidoreductase activity"/>
    <property type="evidence" value="ECO:0007669"/>
    <property type="project" value="UniProtKB-ARBA"/>
</dbReference>
<proteinExistence type="inferred from homology"/>
<dbReference type="GO" id="GO:0006879">
    <property type="term" value="P:intracellular iron ion homeostasis"/>
    <property type="evidence" value="ECO:0007669"/>
    <property type="project" value="TreeGrafter"/>
</dbReference>
<dbReference type="FunFam" id="3.40.30.10:FF:000092">
    <property type="entry name" value="Monothiol glutaredoxin"/>
    <property type="match status" value="1"/>
</dbReference>
<feature type="compositionally biased region" description="Basic and acidic residues" evidence="6">
    <location>
        <begin position="103"/>
        <end position="113"/>
    </location>
</feature>
<dbReference type="FunFam" id="3.40.30.10:FF:000012">
    <property type="entry name" value="Monothiol glutaredoxin"/>
    <property type="match status" value="1"/>
</dbReference>
<evidence type="ECO:0000256" key="4">
    <source>
        <dbReference type="ARBA" id="ARBA00023014"/>
    </source>
</evidence>
<dbReference type="GO" id="GO:0046872">
    <property type="term" value="F:metal ion binding"/>
    <property type="evidence" value="ECO:0007669"/>
    <property type="project" value="UniProtKB-KW"/>
</dbReference>
<keyword evidence="9" id="KW-1185">Reference proteome</keyword>
<dbReference type="InterPro" id="IPR033658">
    <property type="entry name" value="GRX_PICOT-like"/>
</dbReference>
<dbReference type="PANTHER" id="PTHR10293">
    <property type="entry name" value="GLUTAREDOXIN FAMILY MEMBER"/>
    <property type="match status" value="1"/>
</dbReference>
<evidence type="ECO:0000313" key="9">
    <source>
        <dbReference type="Proteomes" id="UP001271007"/>
    </source>
</evidence>
<dbReference type="InterPro" id="IPR036249">
    <property type="entry name" value="Thioredoxin-like_sf"/>
</dbReference>
<dbReference type="Pfam" id="PF00085">
    <property type="entry name" value="Thioredoxin"/>
    <property type="match status" value="1"/>
</dbReference>
<dbReference type="EMBL" id="JAWDJX010000016">
    <property type="protein sequence ID" value="KAK3053448.1"/>
    <property type="molecule type" value="Genomic_DNA"/>
</dbReference>
<comment type="function">
    <text evidence="5">Monothiol glutaredoxin involved in the biogenesis of iron-sulfur clusters. Binds one iron-sulfur cluster per dimer. The iron-sulfur cluster is bound between subunits, and is complexed by a bound glutathione and a cysteine residue from each subunit.</text>
</comment>
<feature type="region of interest" description="Disordered" evidence="6">
    <location>
        <begin position="103"/>
        <end position="152"/>
    </location>
</feature>
<dbReference type="InterPro" id="IPR002109">
    <property type="entry name" value="Glutaredoxin"/>
</dbReference>
<evidence type="ECO:0000256" key="3">
    <source>
        <dbReference type="ARBA" id="ARBA00023004"/>
    </source>
</evidence>
<dbReference type="InterPro" id="IPR013766">
    <property type="entry name" value="Thioredoxin_domain"/>
</dbReference>
<dbReference type="GO" id="GO:0051537">
    <property type="term" value="F:2 iron, 2 sulfur cluster binding"/>
    <property type="evidence" value="ECO:0007669"/>
    <property type="project" value="TreeGrafter"/>
</dbReference>
<feature type="domain" description="Thioredoxin" evidence="7">
    <location>
        <begin position="1"/>
        <end position="114"/>
    </location>
</feature>